<comment type="caution">
    <text evidence="1">The sequence shown here is derived from an EMBL/GenBank/DDBJ whole genome shotgun (WGS) entry which is preliminary data.</text>
</comment>
<protein>
    <submittedName>
        <fullName evidence="1">Uncharacterized protein</fullName>
    </submittedName>
</protein>
<accession>A0A0V1C619</accession>
<dbReference type="EMBL" id="JYDI01000518">
    <property type="protein sequence ID" value="KRY44647.1"/>
    <property type="molecule type" value="Genomic_DNA"/>
</dbReference>
<gene>
    <name evidence="1" type="ORF">T03_1367</name>
</gene>
<dbReference type="AlphaFoldDB" id="A0A0V1C619"/>
<evidence type="ECO:0000313" key="1">
    <source>
        <dbReference type="EMBL" id="KRY44647.1"/>
    </source>
</evidence>
<reference evidence="1 2" key="1">
    <citation type="submission" date="2015-01" db="EMBL/GenBank/DDBJ databases">
        <title>Evolution of Trichinella species and genotypes.</title>
        <authorList>
            <person name="Korhonen P.K."/>
            <person name="Edoardo P."/>
            <person name="Giuseppe L.R."/>
            <person name="Gasser R.B."/>
        </authorList>
    </citation>
    <scope>NUCLEOTIDE SEQUENCE [LARGE SCALE GENOMIC DNA]</scope>
    <source>
        <strain evidence="1">ISS120</strain>
    </source>
</reference>
<keyword evidence="2" id="KW-1185">Reference proteome</keyword>
<evidence type="ECO:0000313" key="2">
    <source>
        <dbReference type="Proteomes" id="UP000054653"/>
    </source>
</evidence>
<sequence>MGAKLSNRNFACTKSANSSCYQQTIILVLIFMLKIKTGEYDPQDYKRVNGVPAVHVGGPDLYMNGMQPSMRLADLRETCVSNIYVRN</sequence>
<proteinExistence type="predicted"/>
<organism evidence="1 2">
    <name type="scientific">Trichinella britovi</name>
    <name type="common">Parasitic roundworm</name>
    <dbReference type="NCBI Taxonomy" id="45882"/>
    <lineage>
        <taxon>Eukaryota</taxon>
        <taxon>Metazoa</taxon>
        <taxon>Ecdysozoa</taxon>
        <taxon>Nematoda</taxon>
        <taxon>Enoplea</taxon>
        <taxon>Dorylaimia</taxon>
        <taxon>Trichinellida</taxon>
        <taxon>Trichinellidae</taxon>
        <taxon>Trichinella</taxon>
    </lineage>
</organism>
<name>A0A0V1C619_TRIBR</name>
<dbReference type="Proteomes" id="UP000054653">
    <property type="component" value="Unassembled WGS sequence"/>
</dbReference>